<protein>
    <submittedName>
        <fullName evidence="2">Uncharacterized protein</fullName>
    </submittedName>
</protein>
<sequence>MASMLSCVLAVILALFLSSVNMIEPALVGTWREGVAKDAAFRALGVEQVSRDYVCVDLPPFTGSDVRKPPSFMEFWGREKDVCRDRRVPAVAFIGADEFARGQLGRLSNMDETLISISPHVVPNFDPRVPLFRENLQAFVRLHNFSLPGQSWHEVVADDDLIESWCGAQPRVTVLQLGLWDIVCGHMSWNADAPATFFAHYVRVQLREFVARAKDISVAKGLDPFDPWFTDHTFIFINLPPWFQYTEALEQPDTIRVEEWEPLRRNVYRAIRSIANLLWFEFHLVVLSPPMAGRPLCLNPETFLLQGDSTLRYVSLVMATVARILCRRFCCRRDLNAMNSRSAIVLPGELDCGPLRTWYFRPGETWDDVYEARFLRP</sequence>
<accession>A0AAV2RC38</accession>
<dbReference type="EMBL" id="CAXKWB010017755">
    <property type="protein sequence ID" value="CAL4119794.1"/>
    <property type="molecule type" value="Genomic_DNA"/>
</dbReference>
<evidence type="ECO:0000313" key="3">
    <source>
        <dbReference type="Proteomes" id="UP001497623"/>
    </source>
</evidence>
<feature type="chain" id="PRO_5043662881" evidence="1">
    <location>
        <begin position="23"/>
        <end position="377"/>
    </location>
</feature>
<keyword evidence="1" id="KW-0732">Signal</keyword>
<keyword evidence="3" id="KW-1185">Reference proteome</keyword>
<evidence type="ECO:0000256" key="1">
    <source>
        <dbReference type="SAM" id="SignalP"/>
    </source>
</evidence>
<organism evidence="2 3">
    <name type="scientific">Meganyctiphanes norvegica</name>
    <name type="common">Northern krill</name>
    <name type="synonym">Thysanopoda norvegica</name>
    <dbReference type="NCBI Taxonomy" id="48144"/>
    <lineage>
        <taxon>Eukaryota</taxon>
        <taxon>Metazoa</taxon>
        <taxon>Ecdysozoa</taxon>
        <taxon>Arthropoda</taxon>
        <taxon>Crustacea</taxon>
        <taxon>Multicrustacea</taxon>
        <taxon>Malacostraca</taxon>
        <taxon>Eumalacostraca</taxon>
        <taxon>Eucarida</taxon>
        <taxon>Euphausiacea</taxon>
        <taxon>Euphausiidae</taxon>
        <taxon>Meganyctiphanes</taxon>
    </lineage>
</organism>
<gene>
    <name evidence="2" type="ORF">MNOR_LOCUS21763</name>
</gene>
<reference evidence="2 3" key="1">
    <citation type="submission" date="2024-05" db="EMBL/GenBank/DDBJ databases">
        <authorList>
            <person name="Wallberg A."/>
        </authorList>
    </citation>
    <scope>NUCLEOTIDE SEQUENCE [LARGE SCALE GENOMIC DNA]</scope>
</reference>
<feature type="signal peptide" evidence="1">
    <location>
        <begin position="1"/>
        <end position="22"/>
    </location>
</feature>
<dbReference type="AlphaFoldDB" id="A0AAV2RC38"/>
<evidence type="ECO:0000313" key="2">
    <source>
        <dbReference type="EMBL" id="CAL4119794.1"/>
    </source>
</evidence>
<dbReference type="Proteomes" id="UP001497623">
    <property type="component" value="Unassembled WGS sequence"/>
</dbReference>
<comment type="caution">
    <text evidence="2">The sequence shown here is derived from an EMBL/GenBank/DDBJ whole genome shotgun (WGS) entry which is preliminary data.</text>
</comment>
<proteinExistence type="predicted"/>
<name>A0AAV2RC38_MEGNR</name>